<dbReference type="GO" id="GO:0006629">
    <property type="term" value="P:lipid metabolic process"/>
    <property type="evidence" value="ECO:0007669"/>
    <property type="project" value="InterPro"/>
</dbReference>
<evidence type="ECO:0000313" key="6">
    <source>
        <dbReference type="EMBL" id="GAQ35769.1"/>
    </source>
</evidence>
<dbReference type="PANTHER" id="PTHR31571:SF1">
    <property type="entry name" value="ALTERED INHERITANCE OF MITOCHONDRIA PROTEIN 6"/>
    <property type="match status" value="1"/>
</dbReference>
<dbReference type="InterPro" id="IPR017946">
    <property type="entry name" value="PLC-like_Pdiesterase_TIM-brl"/>
</dbReference>
<dbReference type="GO" id="GO:0008081">
    <property type="term" value="F:phosphoric diester hydrolase activity"/>
    <property type="evidence" value="ECO:0007669"/>
    <property type="project" value="InterPro"/>
</dbReference>
<evidence type="ECO:0000256" key="3">
    <source>
        <dbReference type="PROSITE-ProRule" id="PRU10141"/>
    </source>
</evidence>
<dbReference type="EMBL" id="BCMY01000002">
    <property type="protein sequence ID" value="GAQ35769.1"/>
    <property type="molecule type" value="Genomic_DNA"/>
</dbReference>
<dbReference type="OrthoDB" id="4153866at2759"/>
<dbReference type="PROSITE" id="PS50007">
    <property type="entry name" value="PIPLC_X_DOMAIN"/>
    <property type="match status" value="1"/>
</dbReference>
<dbReference type="VEuPathDB" id="FungiDB:M747DRAFT_273621"/>
<evidence type="ECO:0000256" key="1">
    <source>
        <dbReference type="ARBA" id="ARBA00008858"/>
    </source>
</evidence>
<feature type="binding site" evidence="3">
    <location>
        <position position="530"/>
    </location>
    <ligand>
        <name>ATP</name>
        <dbReference type="ChEBI" id="CHEBI:30616"/>
    </ligand>
</feature>
<feature type="region of interest" description="Disordered" evidence="4">
    <location>
        <begin position="1"/>
        <end position="26"/>
    </location>
</feature>
<dbReference type="VEuPathDB" id="FungiDB:An13g01990"/>
<evidence type="ECO:0000313" key="7">
    <source>
        <dbReference type="Proteomes" id="UP000068243"/>
    </source>
</evidence>
<dbReference type="VEuPathDB" id="FungiDB:ATCC64974_103960"/>
<dbReference type="PANTHER" id="PTHR31571">
    <property type="entry name" value="ALTERED INHERITANCE OF MITOCHONDRIA PROTEIN 6"/>
    <property type="match status" value="1"/>
</dbReference>
<dbReference type="SUPFAM" id="SSF51695">
    <property type="entry name" value="PLC-like phosphodiesterases"/>
    <property type="match status" value="1"/>
</dbReference>
<dbReference type="PaxDb" id="5061-CADANGAP00010519"/>
<evidence type="ECO:0000256" key="2">
    <source>
        <dbReference type="ARBA" id="ARBA00014286"/>
    </source>
</evidence>
<evidence type="ECO:0000256" key="4">
    <source>
        <dbReference type="SAM" id="MobiDB-lite"/>
    </source>
</evidence>
<dbReference type="InterPro" id="IPR051236">
    <property type="entry name" value="HAT_RTT109-like"/>
</dbReference>
<evidence type="ECO:0000256" key="5">
    <source>
        <dbReference type="SAM" id="Phobius"/>
    </source>
</evidence>
<dbReference type="Proteomes" id="UP000068243">
    <property type="component" value="Unassembled WGS sequence"/>
</dbReference>
<keyword evidence="5" id="KW-0812">Transmembrane</keyword>
<dbReference type="VEuPathDB" id="FungiDB:An13g01980"/>
<dbReference type="GO" id="GO:0005524">
    <property type="term" value="F:ATP binding"/>
    <property type="evidence" value="ECO:0007669"/>
    <property type="project" value="UniProtKB-UniRule"/>
</dbReference>
<feature type="transmembrane region" description="Helical" evidence="5">
    <location>
        <begin position="101"/>
        <end position="125"/>
    </location>
</feature>
<dbReference type="VEuPathDB" id="FungiDB:ASPNIDRAFT2_127268"/>
<dbReference type="VEuPathDB" id="FungiDB:ASPNIDRAFT2_1141941"/>
<dbReference type="VEuPathDB" id="FungiDB:ATCC64974_25110"/>
<protein>
    <recommendedName>
        <fullName evidence="2">Altered inheritance of mitochondria protein 6</fullName>
    </recommendedName>
</protein>
<dbReference type="SUPFAM" id="SSF56112">
    <property type="entry name" value="Protein kinase-like (PK-like)"/>
    <property type="match status" value="1"/>
</dbReference>
<accession>A0A100I6W1</accession>
<comment type="caution">
    <text evidence="6">The sequence shown here is derived from an EMBL/GenBank/DDBJ whole genome shotgun (WGS) entry which is preliminary data.</text>
</comment>
<gene>
    <name evidence="6" type="ORF">ABL_01313</name>
</gene>
<reference evidence="7" key="1">
    <citation type="journal article" date="2016" name="Genome Announc.">
        <title>Draft genome sequence of Aspergillus niger strain An76.</title>
        <authorList>
            <person name="Gong W."/>
            <person name="Cheng Z."/>
            <person name="Zhang H."/>
            <person name="Liu L."/>
            <person name="Gao P."/>
            <person name="Wang L."/>
        </authorList>
    </citation>
    <scope>NUCLEOTIDE SEQUENCE [LARGE SCALE GENOMIC DNA]</scope>
    <source>
        <strain evidence="7">An76</strain>
    </source>
</reference>
<feature type="compositionally biased region" description="Basic and acidic residues" evidence="4">
    <location>
        <begin position="1"/>
        <end position="10"/>
    </location>
</feature>
<organism evidence="6 7">
    <name type="scientific">Aspergillus niger</name>
    <dbReference type="NCBI Taxonomy" id="5061"/>
    <lineage>
        <taxon>Eukaryota</taxon>
        <taxon>Fungi</taxon>
        <taxon>Dikarya</taxon>
        <taxon>Ascomycota</taxon>
        <taxon>Pezizomycotina</taxon>
        <taxon>Eurotiomycetes</taxon>
        <taxon>Eurotiomycetidae</taxon>
        <taxon>Eurotiales</taxon>
        <taxon>Aspergillaceae</taxon>
        <taxon>Aspergillus</taxon>
        <taxon>Aspergillus subgen. Circumdati</taxon>
    </lineage>
</organism>
<keyword evidence="3" id="KW-0067">ATP-binding</keyword>
<name>A0A100I6W1_ASPNG</name>
<dbReference type="VEuPathDB" id="FungiDB:M747DRAFT_367266"/>
<dbReference type="PROSITE" id="PS00107">
    <property type="entry name" value="PROTEIN_KINASE_ATP"/>
    <property type="match status" value="1"/>
</dbReference>
<proteinExistence type="inferred from homology"/>
<dbReference type="InterPro" id="IPR011009">
    <property type="entry name" value="Kinase-like_dom_sf"/>
</dbReference>
<keyword evidence="5" id="KW-0472">Membrane</keyword>
<dbReference type="AlphaFoldDB" id="A0A100I6W1"/>
<keyword evidence="5" id="KW-1133">Transmembrane helix</keyword>
<keyword evidence="3" id="KW-0547">Nucleotide-binding</keyword>
<dbReference type="InterPro" id="IPR017441">
    <property type="entry name" value="Protein_kinase_ATP_BS"/>
</dbReference>
<comment type="similarity">
    <text evidence="1">Belongs to the AIM6 family.</text>
</comment>
<sequence>MAYEVSRDQSEEGEPSSSRVFAKHSPLEMVPEVESDQDESSFEALPLTNFGPKRRRRRTTTRVHRSRLRSLCSFWKCRHLYCHIHPYSRRAMLCRFVKRPFWGAVIVLGLLKIASLFWSGLVYLFPDDLDARLDAWVFPAGRPSIFSHWTTHGVVPVRCHSHNDYWRDVPLHSALTAGCIGVEADVWPSNNDLLVGHTPFTLHHEVTLQSLYLNPLLDLLQKHNTRSSQLEPAHHPGSFRAGVFSSDPSQTLVLLIDFKEQPEATWSMVTEQLQPLRDGDYLTYFNGTDIITRPLTVVVTGDAPFDRITSNQTYQDIFYDAPLDQLALLPPSTEQPDPPGPETEPTYSYKNSYYASVDFRKTVGSLSRNRFSQGQLELVRKQVEAAHARGLKVRYWGTPSWPRGLRNHVWHVLINMDYFEFARVKPPIPYTKGWRFSARSHATPAPTPVTLDGCRNSDNGREERATLSSVDRCCKHPPLPGDLGQQTVDLEVLDPIRVGDGHSAQVFNVRVLNPESNTETFQGTRELVAKVYDPLYLNDLGGYLNPFLCVDKHYTHEAHTYRVLSDLQGDLIPRFYGSYSTDIECQDIGDDAEKDEIRPRTVRLILIEHIPGRSMLQAGPGNFPQRDRQQIMKSVIEFESEVYRRDILLTDLSPRNVMMVPPGSRRQCSLVFLDFAGALFGRKLDEPLLAGREFFLGSTSLQFCDGRRV</sequence>